<evidence type="ECO:0000313" key="2">
    <source>
        <dbReference type="Proteomes" id="UP000515561"/>
    </source>
</evidence>
<dbReference type="Proteomes" id="UP000515561">
    <property type="component" value="Chromosome"/>
</dbReference>
<organism evidence="1 2">
    <name type="scientific">Anaerocolumna cellulosilytica</name>
    <dbReference type="NCBI Taxonomy" id="433286"/>
    <lineage>
        <taxon>Bacteria</taxon>
        <taxon>Bacillati</taxon>
        <taxon>Bacillota</taxon>
        <taxon>Clostridia</taxon>
        <taxon>Lachnospirales</taxon>
        <taxon>Lachnospiraceae</taxon>
        <taxon>Anaerocolumna</taxon>
    </lineage>
</organism>
<dbReference type="RefSeq" id="WP_184093791.1">
    <property type="nucleotide sequence ID" value="NZ_AP023367.1"/>
</dbReference>
<dbReference type="KEGG" id="acel:acsn021_02490"/>
<proteinExistence type="predicted"/>
<dbReference type="Gene3D" id="2.180.10.10">
    <property type="entry name" value="RHS repeat-associated core"/>
    <property type="match status" value="1"/>
</dbReference>
<protein>
    <submittedName>
        <fullName evidence="1">Uncharacterized protein</fullName>
    </submittedName>
</protein>
<dbReference type="AlphaFoldDB" id="A0A6S6R012"/>
<accession>A0A6S6R012</accession>
<dbReference type="EMBL" id="AP023367">
    <property type="protein sequence ID" value="BCJ92680.1"/>
    <property type="molecule type" value="Genomic_DNA"/>
</dbReference>
<sequence>MNNPLSLNLYTYCYNNPLIYIDPTGNAAKDFFTGLANALDDNLTGGALNWLVSKMLKVNHDYRYESGVDFIQAVL</sequence>
<name>A0A6S6R012_9FIRM</name>
<reference evidence="1 2" key="1">
    <citation type="journal article" date="2016" name="Int. J. Syst. Evol. Microbiol.">
        <title>Descriptions of Anaerotaenia torta gen. nov., sp. nov. and Anaerocolumna cellulosilytica gen. nov., sp. nov. isolated from a methanogenic reactor of cattle waste.</title>
        <authorList>
            <person name="Uek A."/>
            <person name="Ohtaki Y."/>
            <person name="Kaku N."/>
            <person name="Ueki K."/>
        </authorList>
    </citation>
    <scope>NUCLEOTIDE SEQUENCE [LARGE SCALE GENOMIC DNA]</scope>
    <source>
        <strain evidence="1 2">SN021</strain>
    </source>
</reference>
<evidence type="ECO:0000313" key="1">
    <source>
        <dbReference type="EMBL" id="BCJ92680.1"/>
    </source>
</evidence>
<keyword evidence="2" id="KW-1185">Reference proteome</keyword>
<gene>
    <name evidence="1" type="ORF">acsn021_02490</name>
</gene>